<feature type="compositionally biased region" description="Low complexity" evidence="1">
    <location>
        <begin position="103"/>
        <end position="122"/>
    </location>
</feature>
<dbReference type="Proteomes" id="UP000261811">
    <property type="component" value="Unassembled WGS sequence"/>
</dbReference>
<keyword evidence="3" id="KW-1185">Reference proteome</keyword>
<feature type="region of interest" description="Disordered" evidence="1">
    <location>
        <begin position="1"/>
        <end position="45"/>
    </location>
</feature>
<comment type="caution">
    <text evidence="2">The sequence shown here is derived from an EMBL/GenBank/DDBJ whole genome shotgun (WGS) entry which is preliminary data.</text>
</comment>
<evidence type="ECO:0000256" key="1">
    <source>
        <dbReference type="SAM" id="MobiDB-lite"/>
    </source>
</evidence>
<dbReference type="RefSeq" id="WP_207661892.1">
    <property type="nucleotide sequence ID" value="NZ_QURH01000318.1"/>
</dbReference>
<organism evidence="2 3">
    <name type="scientific">Actinomadura logoneensis</name>
    <dbReference type="NCBI Taxonomy" id="2293572"/>
    <lineage>
        <taxon>Bacteria</taxon>
        <taxon>Bacillati</taxon>
        <taxon>Actinomycetota</taxon>
        <taxon>Actinomycetes</taxon>
        <taxon>Streptosporangiales</taxon>
        <taxon>Thermomonosporaceae</taxon>
        <taxon>Actinomadura</taxon>
    </lineage>
</organism>
<evidence type="ECO:0000313" key="3">
    <source>
        <dbReference type="Proteomes" id="UP000261811"/>
    </source>
</evidence>
<name>A0A372JIM7_9ACTN</name>
<feature type="region of interest" description="Disordered" evidence="1">
    <location>
        <begin position="69"/>
        <end position="122"/>
    </location>
</feature>
<gene>
    <name evidence="2" type="ORF">DZF91_20055</name>
</gene>
<evidence type="ECO:0000313" key="2">
    <source>
        <dbReference type="EMBL" id="RFU39863.1"/>
    </source>
</evidence>
<sequence length="122" mass="11989">MRGTARTGRATLVPPSRTLPGSAPSEPAMVSLPGPVGTAEDVPGLPVRTTRRSLFPTARAVPVAFGDTPRVLGRTASGPASGTARAAGVRQGNNGLPSRERGAAAGPDSPAAPSSPTATAGV</sequence>
<proteinExistence type="predicted"/>
<dbReference type="AlphaFoldDB" id="A0A372JIM7"/>
<reference evidence="2 3" key="1">
    <citation type="submission" date="2018-08" db="EMBL/GenBank/DDBJ databases">
        <title>Actinomadura jelena sp. nov., a novel Actinomycete isolated from soil in Chad.</title>
        <authorList>
            <person name="Shi L."/>
        </authorList>
    </citation>
    <scope>NUCLEOTIDE SEQUENCE [LARGE SCALE GENOMIC DNA]</scope>
    <source>
        <strain evidence="2 3">NEAU-G17</strain>
    </source>
</reference>
<accession>A0A372JIM7</accession>
<feature type="non-terminal residue" evidence="2">
    <location>
        <position position="122"/>
    </location>
</feature>
<protein>
    <submittedName>
        <fullName evidence="2">Uncharacterized protein</fullName>
    </submittedName>
</protein>
<dbReference type="EMBL" id="QURH01000318">
    <property type="protein sequence ID" value="RFU39863.1"/>
    <property type="molecule type" value="Genomic_DNA"/>
</dbReference>